<evidence type="ECO:0000256" key="3">
    <source>
        <dbReference type="ARBA" id="ARBA00022989"/>
    </source>
</evidence>
<evidence type="ECO:0000313" key="6">
    <source>
        <dbReference type="EMBL" id="MFC4695113.1"/>
    </source>
</evidence>
<dbReference type="EMBL" id="JBHSGR010000020">
    <property type="protein sequence ID" value="MFC4695113.1"/>
    <property type="molecule type" value="Genomic_DNA"/>
</dbReference>
<dbReference type="PANTHER" id="PTHR42723">
    <property type="entry name" value="CHLOROPHYLL SYNTHASE"/>
    <property type="match status" value="1"/>
</dbReference>
<dbReference type="GO" id="GO:0016757">
    <property type="term" value="F:glycosyltransferase activity"/>
    <property type="evidence" value="ECO:0007669"/>
    <property type="project" value="UniProtKB-KW"/>
</dbReference>
<feature type="transmembrane region" description="Helical" evidence="5">
    <location>
        <begin position="243"/>
        <end position="263"/>
    </location>
</feature>
<dbReference type="Gene3D" id="1.10.357.140">
    <property type="entry name" value="UbiA prenyltransferase"/>
    <property type="match status" value="1"/>
</dbReference>
<dbReference type="NCBIfam" id="NF008978">
    <property type="entry name" value="PRK12324.1-4"/>
    <property type="match status" value="1"/>
</dbReference>
<evidence type="ECO:0000256" key="4">
    <source>
        <dbReference type="ARBA" id="ARBA00023136"/>
    </source>
</evidence>
<dbReference type="CDD" id="cd13963">
    <property type="entry name" value="PT_UbiA_2"/>
    <property type="match status" value="1"/>
</dbReference>
<reference evidence="7" key="1">
    <citation type="journal article" date="2019" name="Int. J. Syst. Evol. Microbiol.">
        <title>The Global Catalogue of Microorganisms (GCM) 10K type strain sequencing project: providing services to taxonomists for standard genome sequencing and annotation.</title>
        <authorList>
            <consortium name="The Broad Institute Genomics Platform"/>
            <consortium name="The Broad Institute Genome Sequencing Center for Infectious Disease"/>
            <person name="Wu L."/>
            <person name="Ma J."/>
        </authorList>
    </citation>
    <scope>NUCLEOTIDE SEQUENCE [LARGE SCALE GENOMIC DNA]</scope>
    <source>
        <strain evidence="7">CCUG 62763</strain>
    </source>
</reference>
<feature type="transmembrane region" description="Helical" evidence="5">
    <location>
        <begin position="275"/>
        <end position="292"/>
    </location>
</feature>
<organism evidence="6 7">
    <name type="scientific">Geodermatophilus arenarius</name>
    <dbReference type="NCBI Taxonomy" id="1137990"/>
    <lineage>
        <taxon>Bacteria</taxon>
        <taxon>Bacillati</taxon>
        <taxon>Actinomycetota</taxon>
        <taxon>Actinomycetes</taxon>
        <taxon>Geodermatophilales</taxon>
        <taxon>Geodermatophilaceae</taxon>
        <taxon>Geodermatophilus</taxon>
    </lineage>
</organism>
<sequence>MDVEDQQLRPRAVHTAFTGNVAADLPRVTGGAPARPARRTAGTVLAGLGRTMRPRQWVKNLLVFAAPLASGTVVRPDVLAATLLAFALFCVAASGLYLLNDVRDVDADRRHPRKRTRPVASGAVPVRVALVAGGVLLAASLGTAAVLARPALTAVLATYVCISLAYSLALKDQPVIDLACVASGFVLRGVAGGAAAGVALSQWFILVAAFGALFMVAGKRYAELLALGEQAETRRSLREYSASYLRFVWSLSAAVTCTTYGLWAFEMRSDSGIPWTTISVAPFVLALLRYAVDVDRGSTGAPEEVVLRDRGLLLLGAVWAVTVALGVWTG</sequence>
<dbReference type="InterPro" id="IPR050475">
    <property type="entry name" value="Prenyltransferase_related"/>
</dbReference>
<protein>
    <submittedName>
        <fullName evidence="6">Decaprenyl-phosphate phosphoribosyltransferase</fullName>
        <ecNumber evidence="6">2.4.2.45</ecNumber>
    </submittedName>
</protein>
<feature type="transmembrane region" description="Helical" evidence="5">
    <location>
        <begin position="312"/>
        <end position="329"/>
    </location>
</feature>
<evidence type="ECO:0000313" key="7">
    <source>
        <dbReference type="Proteomes" id="UP001596025"/>
    </source>
</evidence>
<feature type="transmembrane region" description="Helical" evidence="5">
    <location>
        <begin position="147"/>
        <end position="168"/>
    </location>
</feature>
<accession>A0ABV9LNR3</accession>
<evidence type="ECO:0000256" key="2">
    <source>
        <dbReference type="ARBA" id="ARBA00022692"/>
    </source>
</evidence>
<name>A0ABV9LNR3_9ACTN</name>
<keyword evidence="4 5" id="KW-0472">Membrane</keyword>
<feature type="transmembrane region" description="Helical" evidence="5">
    <location>
        <begin position="175"/>
        <end position="197"/>
    </location>
</feature>
<proteinExistence type="predicted"/>
<feature type="transmembrane region" description="Helical" evidence="5">
    <location>
        <begin position="80"/>
        <end position="99"/>
    </location>
</feature>
<feature type="transmembrane region" description="Helical" evidence="5">
    <location>
        <begin position="119"/>
        <end position="141"/>
    </location>
</feature>
<dbReference type="Pfam" id="PF01040">
    <property type="entry name" value="UbiA"/>
    <property type="match status" value="1"/>
</dbReference>
<dbReference type="InterPro" id="IPR000537">
    <property type="entry name" value="UbiA_prenyltransferase"/>
</dbReference>
<gene>
    <name evidence="6" type="ORF">ACFO3M_17070</name>
</gene>
<keyword evidence="6" id="KW-0328">Glycosyltransferase</keyword>
<comment type="subcellular location">
    <subcellularLocation>
        <location evidence="1">Membrane</location>
        <topology evidence="1">Multi-pass membrane protein</topology>
    </subcellularLocation>
</comment>
<keyword evidence="7" id="KW-1185">Reference proteome</keyword>
<dbReference type="InterPro" id="IPR044878">
    <property type="entry name" value="UbiA_sf"/>
</dbReference>
<dbReference type="Proteomes" id="UP001596025">
    <property type="component" value="Unassembled WGS sequence"/>
</dbReference>
<evidence type="ECO:0000256" key="1">
    <source>
        <dbReference type="ARBA" id="ARBA00004141"/>
    </source>
</evidence>
<keyword evidence="2 5" id="KW-0812">Transmembrane</keyword>
<feature type="transmembrane region" description="Helical" evidence="5">
    <location>
        <begin position="203"/>
        <end position="222"/>
    </location>
</feature>
<keyword evidence="6" id="KW-0808">Transferase</keyword>
<dbReference type="PANTHER" id="PTHR42723:SF1">
    <property type="entry name" value="CHLOROPHYLL SYNTHASE, CHLOROPLASTIC"/>
    <property type="match status" value="1"/>
</dbReference>
<feature type="transmembrane region" description="Helical" evidence="5">
    <location>
        <begin position="57"/>
        <end position="74"/>
    </location>
</feature>
<comment type="caution">
    <text evidence="6">The sequence shown here is derived from an EMBL/GenBank/DDBJ whole genome shotgun (WGS) entry which is preliminary data.</text>
</comment>
<dbReference type="RefSeq" id="WP_387991393.1">
    <property type="nucleotide sequence ID" value="NZ_JBHSGR010000020.1"/>
</dbReference>
<dbReference type="EC" id="2.4.2.45" evidence="6"/>
<keyword evidence="3 5" id="KW-1133">Transmembrane helix</keyword>
<evidence type="ECO:0000256" key="5">
    <source>
        <dbReference type="SAM" id="Phobius"/>
    </source>
</evidence>